<evidence type="ECO:0000256" key="5">
    <source>
        <dbReference type="ARBA" id="ARBA00038485"/>
    </source>
</evidence>
<keyword evidence="3 6" id="KW-1133">Transmembrane helix</keyword>
<feature type="transmembrane region" description="Helical" evidence="6">
    <location>
        <begin position="362"/>
        <end position="381"/>
    </location>
</feature>
<protein>
    <submittedName>
        <fullName evidence="7">Zinc transporter ZIP13</fullName>
    </submittedName>
</protein>
<evidence type="ECO:0000313" key="7">
    <source>
        <dbReference type="EMBL" id="KHN79168.1"/>
    </source>
</evidence>
<evidence type="ECO:0000256" key="3">
    <source>
        <dbReference type="ARBA" id="ARBA00022989"/>
    </source>
</evidence>
<dbReference type="OrthoDB" id="200954at2759"/>
<feature type="transmembrane region" description="Helical" evidence="6">
    <location>
        <begin position="303"/>
        <end position="325"/>
    </location>
</feature>
<dbReference type="EMBL" id="JPKZ01001944">
    <property type="protein sequence ID" value="KHN79168.1"/>
    <property type="molecule type" value="Genomic_DNA"/>
</dbReference>
<dbReference type="GO" id="GO:0016020">
    <property type="term" value="C:membrane"/>
    <property type="evidence" value="ECO:0007669"/>
    <property type="project" value="UniProtKB-SubCell"/>
</dbReference>
<evidence type="ECO:0000256" key="6">
    <source>
        <dbReference type="SAM" id="Phobius"/>
    </source>
</evidence>
<dbReference type="PANTHER" id="PTHR16950">
    <property type="entry name" value="ZINC TRANSPORTER SLC39A7 HISTIDINE-RICH MEMBRANE PROTEIN KE4"/>
    <property type="match status" value="1"/>
</dbReference>
<evidence type="ECO:0000313" key="8">
    <source>
        <dbReference type="Proteomes" id="UP000031036"/>
    </source>
</evidence>
<proteinExistence type="inferred from homology"/>
<keyword evidence="4 6" id="KW-0472">Membrane</keyword>
<dbReference type="Proteomes" id="UP000031036">
    <property type="component" value="Unassembled WGS sequence"/>
</dbReference>
<dbReference type="OMA" id="SCIAIHA"/>
<evidence type="ECO:0000256" key="2">
    <source>
        <dbReference type="ARBA" id="ARBA00022692"/>
    </source>
</evidence>
<reference evidence="7 8" key="1">
    <citation type="submission" date="2014-11" db="EMBL/GenBank/DDBJ databases">
        <title>Genetic blueprint of the zoonotic pathogen Toxocara canis.</title>
        <authorList>
            <person name="Zhu X.-Q."/>
            <person name="Korhonen P.K."/>
            <person name="Cai H."/>
            <person name="Young N.D."/>
            <person name="Nejsum P."/>
            <person name="von Samson-Himmelstjerna G."/>
            <person name="Boag P.R."/>
            <person name="Tan P."/>
            <person name="Li Q."/>
            <person name="Min J."/>
            <person name="Yang Y."/>
            <person name="Wang X."/>
            <person name="Fang X."/>
            <person name="Hall R.S."/>
            <person name="Hofmann A."/>
            <person name="Sternberg P.W."/>
            <person name="Jex A.R."/>
            <person name="Gasser R.B."/>
        </authorList>
    </citation>
    <scope>NUCLEOTIDE SEQUENCE [LARGE SCALE GENOMIC DNA]</scope>
    <source>
        <strain evidence="7">PN_DK_2014</strain>
    </source>
</reference>
<gene>
    <name evidence="7" type="primary">slc39a13</name>
    <name evidence="7" type="ORF">Tcan_06327</name>
</gene>
<evidence type="ECO:0000256" key="1">
    <source>
        <dbReference type="ARBA" id="ARBA00004141"/>
    </source>
</evidence>
<dbReference type="InterPro" id="IPR003689">
    <property type="entry name" value="ZIP"/>
</dbReference>
<accession>A0A0B2VCD8</accession>
<organism evidence="7 8">
    <name type="scientific">Toxocara canis</name>
    <name type="common">Canine roundworm</name>
    <dbReference type="NCBI Taxonomy" id="6265"/>
    <lineage>
        <taxon>Eukaryota</taxon>
        <taxon>Metazoa</taxon>
        <taxon>Ecdysozoa</taxon>
        <taxon>Nematoda</taxon>
        <taxon>Chromadorea</taxon>
        <taxon>Rhabditida</taxon>
        <taxon>Spirurina</taxon>
        <taxon>Ascaridomorpha</taxon>
        <taxon>Ascaridoidea</taxon>
        <taxon>Toxocaridae</taxon>
        <taxon>Toxocara</taxon>
    </lineage>
</organism>
<comment type="subcellular location">
    <subcellularLocation>
        <location evidence="1">Membrane</location>
        <topology evidence="1">Multi-pass membrane protein</topology>
    </subcellularLocation>
</comment>
<dbReference type="STRING" id="6265.A0A0B2VCD8"/>
<comment type="caution">
    <text evidence="7">The sequence shown here is derived from an EMBL/GenBank/DDBJ whole genome shotgun (WGS) entry which is preliminary data.</text>
</comment>
<keyword evidence="2 6" id="KW-0812">Transmembrane</keyword>
<dbReference type="PANTHER" id="PTHR16950:SF16">
    <property type="entry name" value="ZINC TRANSPORTER ZIP13"/>
    <property type="match status" value="1"/>
</dbReference>
<feature type="transmembrane region" description="Helical" evidence="6">
    <location>
        <begin position="331"/>
        <end position="350"/>
    </location>
</feature>
<dbReference type="AlphaFoldDB" id="A0A0B2VCD8"/>
<feature type="transmembrane region" description="Helical" evidence="6">
    <location>
        <begin position="132"/>
        <end position="155"/>
    </location>
</feature>
<dbReference type="GO" id="GO:0005385">
    <property type="term" value="F:zinc ion transmembrane transporter activity"/>
    <property type="evidence" value="ECO:0007669"/>
    <property type="project" value="TreeGrafter"/>
</dbReference>
<evidence type="ECO:0000256" key="4">
    <source>
        <dbReference type="ARBA" id="ARBA00023136"/>
    </source>
</evidence>
<dbReference type="GO" id="GO:0006882">
    <property type="term" value="P:intracellular zinc ion homeostasis"/>
    <property type="evidence" value="ECO:0007669"/>
    <property type="project" value="TreeGrafter"/>
</dbReference>
<sequence length="382" mass="41623">MQPTAIVNLNDRSSGAMGLQSARYARAIILFAATFAVDGQHIVFMQGINHPAAAPQFDQQDMAREMLLAESGTIEKKLVVEQPIPADTLIDPDGRIVIDPRHRKRRQEARQLEEQRLIEAVTNSEIRQNVCWQTWLLTMCGCACIVACGVAPAFIFPINTGSVLQTPQGRRNLNLLLSFAVGSLLGDVFLHLLPEVWVGYQGSMLSVGLWTAGGLLLCFLIEKCCSTTEHSQRRICAIMNLVANLTDNFTHGLAVGGSFLVGPKFGMLTTFAIVIHELPHEISDFAILLRADFDKWSAVKAQLMTAVGGVMGACMALFIHTGAIMGGAAQWILPFTAGGFINIALAQILPELMRETNPRQNLLQLSLLFGGIGVMSALNQFH</sequence>
<dbReference type="Pfam" id="PF02535">
    <property type="entry name" value="Zip"/>
    <property type="match status" value="1"/>
</dbReference>
<name>A0A0B2VCD8_TOXCA</name>
<comment type="similarity">
    <text evidence="5">Belongs to the ZIP transporter (TC 2.A.5) family. KE4/Catsup subfamily.</text>
</comment>
<keyword evidence="8" id="KW-1185">Reference proteome</keyword>
<feature type="transmembrane region" description="Helical" evidence="6">
    <location>
        <begin position="199"/>
        <end position="221"/>
    </location>
</feature>